<feature type="compositionally biased region" description="Basic residues" evidence="1">
    <location>
        <begin position="1"/>
        <end position="11"/>
    </location>
</feature>
<dbReference type="RefSeq" id="XP_048320679.2">
    <property type="nucleotide sequence ID" value="XM_048464722.2"/>
</dbReference>
<gene>
    <name evidence="3 4 5" type="primary">LOC112488888</name>
</gene>
<accession>A0A6P6FKH4</accession>
<evidence type="ECO:0000313" key="5">
    <source>
        <dbReference type="RefSeq" id="XP_060668730.1"/>
    </source>
</evidence>
<evidence type="ECO:0000313" key="3">
    <source>
        <dbReference type="RefSeq" id="XP_048320679.2"/>
    </source>
</evidence>
<evidence type="ECO:0000256" key="1">
    <source>
        <dbReference type="SAM" id="MobiDB-lite"/>
    </source>
</evidence>
<sequence>MQKTKQQRRPNKQREIRRDTASGSERLYFIMAPKRNLRSQSKKGVKKMQTKRRSGSISAPNSKRRRTTSQQPKAEKETTKLPGHVPLSSSSSEMSSIKGRYPIWEASRSTYSYDSTLRSYVRGKSPKLSVRGGLGADWFGFWGFFKPNRPIRFGLVT</sequence>
<protein>
    <submittedName>
        <fullName evidence="3 4">Uncharacterized protein LOC112488888 isoform X1</fullName>
    </submittedName>
</protein>
<dbReference type="GeneID" id="112488888"/>
<proteinExistence type="predicted"/>
<evidence type="ECO:0000313" key="4">
    <source>
        <dbReference type="RefSeq" id="XP_060668729.1"/>
    </source>
</evidence>
<organism evidence="2 4">
    <name type="scientific">Ziziphus jujuba</name>
    <name type="common">Chinese jujube</name>
    <name type="synonym">Ziziphus sativa</name>
    <dbReference type="NCBI Taxonomy" id="326968"/>
    <lineage>
        <taxon>Eukaryota</taxon>
        <taxon>Viridiplantae</taxon>
        <taxon>Streptophyta</taxon>
        <taxon>Embryophyta</taxon>
        <taxon>Tracheophyta</taxon>
        <taxon>Spermatophyta</taxon>
        <taxon>Magnoliopsida</taxon>
        <taxon>eudicotyledons</taxon>
        <taxon>Gunneridae</taxon>
        <taxon>Pentapetalae</taxon>
        <taxon>rosids</taxon>
        <taxon>fabids</taxon>
        <taxon>Rosales</taxon>
        <taxon>Rhamnaceae</taxon>
        <taxon>Paliureae</taxon>
        <taxon>Ziziphus</taxon>
    </lineage>
</organism>
<dbReference type="AlphaFoldDB" id="A0A6P6FKH4"/>
<dbReference type="RefSeq" id="XP_060668729.1">
    <property type="nucleotide sequence ID" value="XM_060812746.1"/>
</dbReference>
<feature type="compositionally biased region" description="Basic residues" evidence="1">
    <location>
        <begin position="35"/>
        <end position="54"/>
    </location>
</feature>
<feature type="region of interest" description="Disordered" evidence="1">
    <location>
        <begin position="1"/>
        <end position="94"/>
    </location>
</feature>
<keyword evidence="2" id="KW-1185">Reference proteome</keyword>
<reference evidence="3 4" key="1">
    <citation type="submission" date="2025-05" db="UniProtKB">
        <authorList>
            <consortium name="RefSeq"/>
        </authorList>
    </citation>
    <scope>IDENTIFICATION</scope>
    <source>
        <tissue evidence="3 4">Seedling</tissue>
    </source>
</reference>
<evidence type="ECO:0000313" key="2">
    <source>
        <dbReference type="Proteomes" id="UP001652623"/>
    </source>
</evidence>
<dbReference type="RefSeq" id="XP_060668730.1">
    <property type="nucleotide sequence ID" value="XM_060812747.1"/>
</dbReference>
<name>A0A6P6FKH4_ZIZJJ</name>
<dbReference type="Proteomes" id="UP001652623">
    <property type="component" value="Chromosome 11"/>
</dbReference>